<organism evidence="3 4">
    <name type="scientific">Alteromonas arenosi</name>
    <dbReference type="NCBI Taxonomy" id="3055817"/>
    <lineage>
        <taxon>Bacteria</taxon>
        <taxon>Pseudomonadati</taxon>
        <taxon>Pseudomonadota</taxon>
        <taxon>Gammaproteobacteria</taxon>
        <taxon>Alteromonadales</taxon>
        <taxon>Alteromonadaceae</taxon>
        <taxon>Alteromonas/Salinimonas group</taxon>
        <taxon>Alteromonas</taxon>
    </lineage>
</organism>
<dbReference type="EMBL" id="JAUCBP010000007">
    <property type="protein sequence ID" value="MDM7860433.1"/>
    <property type="molecule type" value="Genomic_DNA"/>
</dbReference>
<name>A0ABT7SW83_9ALTE</name>
<protein>
    <submittedName>
        <fullName evidence="3">DUF2796 domain-containing protein</fullName>
    </submittedName>
</protein>
<dbReference type="Proteomes" id="UP001234343">
    <property type="component" value="Unassembled WGS sequence"/>
</dbReference>
<dbReference type="RefSeq" id="WP_289364731.1">
    <property type="nucleotide sequence ID" value="NZ_JAUCBP010000007.1"/>
</dbReference>
<accession>A0ABT7SW83</accession>
<gene>
    <name evidence="3" type="ORF">QTP81_07480</name>
</gene>
<dbReference type="InterPro" id="IPR021253">
    <property type="entry name" value="ZrgA-like"/>
</dbReference>
<evidence type="ECO:0000313" key="4">
    <source>
        <dbReference type="Proteomes" id="UP001234343"/>
    </source>
</evidence>
<sequence>MKVVLNRLIPMCTLCLLGSATAIAQQPHVHGAGKLFVGQENQTWELMFEIPAANAIGFEHLPTSDAETARIKTYINAVENNKALVIAEAGCRLRGAEHAIDEVFLSAVDEHHEHDHDHDKHAHHHQDKHEHHDHDGHEHHGEHYSVEFTLTFTCENATNEFVINVFDGAFGLNELNTEWFTESGQGATTLTPASRTLKFDN</sequence>
<proteinExistence type="predicted"/>
<comment type="caution">
    <text evidence="3">The sequence shown here is derived from an EMBL/GenBank/DDBJ whole genome shotgun (WGS) entry which is preliminary data.</text>
</comment>
<feature type="region of interest" description="Disordered" evidence="1">
    <location>
        <begin position="112"/>
        <end position="140"/>
    </location>
</feature>
<feature type="chain" id="PRO_5046902713" evidence="2">
    <location>
        <begin position="25"/>
        <end position="201"/>
    </location>
</feature>
<evidence type="ECO:0000256" key="2">
    <source>
        <dbReference type="SAM" id="SignalP"/>
    </source>
</evidence>
<keyword evidence="4" id="KW-1185">Reference proteome</keyword>
<dbReference type="Pfam" id="PF10986">
    <property type="entry name" value="ZrgA"/>
    <property type="match status" value="1"/>
</dbReference>
<keyword evidence="2" id="KW-0732">Signal</keyword>
<reference evidence="3 4" key="1">
    <citation type="submission" date="2023-06" db="EMBL/GenBank/DDBJ databases">
        <title>Alteromonas sp. ASW11-36 isolated from intertidal sand.</title>
        <authorList>
            <person name="Li Y."/>
        </authorList>
    </citation>
    <scope>NUCLEOTIDE SEQUENCE [LARGE SCALE GENOMIC DNA]</scope>
    <source>
        <strain evidence="3 4">ASW11-36</strain>
    </source>
</reference>
<evidence type="ECO:0000256" key="1">
    <source>
        <dbReference type="SAM" id="MobiDB-lite"/>
    </source>
</evidence>
<evidence type="ECO:0000313" key="3">
    <source>
        <dbReference type="EMBL" id="MDM7860433.1"/>
    </source>
</evidence>
<feature type="signal peptide" evidence="2">
    <location>
        <begin position="1"/>
        <end position="24"/>
    </location>
</feature>
<feature type="compositionally biased region" description="Basic and acidic residues" evidence="1">
    <location>
        <begin position="127"/>
        <end position="140"/>
    </location>
</feature>